<dbReference type="GO" id="GO:0071040">
    <property type="term" value="P:nuclear polyadenylation-dependent antisense transcript catabolic process"/>
    <property type="evidence" value="ECO:0007669"/>
    <property type="project" value="TreeGrafter"/>
</dbReference>
<dbReference type="InterPro" id="IPR044876">
    <property type="entry name" value="HRDC_dom_sf"/>
</dbReference>
<reference evidence="4 5" key="1">
    <citation type="submission" date="2024-01" db="EMBL/GenBank/DDBJ databases">
        <title>The genomes of 5 underutilized Papilionoideae crops provide insights into root nodulation and disease resistanc.</title>
        <authorList>
            <person name="Jiang F."/>
        </authorList>
    </citation>
    <scope>NUCLEOTIDE SEQUENCE [LARGE SCALE GENOMIC DNA]</scope>
    <source>
        <strain evidence="4">JINMINGXINNONG_FW02</strain>
        <tissue evidence="4">Leaves</tissue>
    </source>
</reference>
<dbReference type="AlphaFoldDB" id="A0AAN9QNE4"/>
<accession>A0AAN9QNE4</accession>
<keyword evidence="2" id="KW-0472">Membrane</keyword>
<dbReference type="InterPro" id="IPR002562">
    <property type="entry name" value="3'-5'_exonuclease_dom"/>
</dbReference>
<dbReference type="SUPFAM" id="SSF53098">
    <property type="entry name" value="Ribonuclease H-like"/>
    <property type="match status" value="1"/>
</dbReference>
<dbReference type="PANTHER" id="PTHR12124">
    <property type="entry name" value="POLYMYOSITIS/SCLERODERMA AUTOANTIGEN-RELATED"/>
    <property type="match status" value="1"/>
</dbReference>
<dbReference type="InterPro" id="IPR045092">
    <property type="entry name" value="Rrp6-like"/>
</dbReference>
<dbReference type="PANTHER" id="PTHR12124:SF68">
    <property type="entry name" value="PROTEIN RRP6-LIKE 3"/>
    <property type="match status" value="1"/>
</dbReference>
<gene>
    <name evidence="4" type="ORF">VNO80_25052</name>
</gene>
<dbReference type="Gene3D" id="3.30.420.10">
    <property type="entry name" value="Ribonuclease H-like superfamily/Ribonuclease H"/>
    <property type="match status" value="1"/>
</dbReference>
<keyword evidence="5" id="KW-1185">Reference proteome</keyword>
<evidence type="ECO:0000256" key="2">
    <source>
        <dbReference type="SAM" id="Phobius"/>
    </source>
</evidence>
<feature type="domain" description="3'-5' exonuclease" evidence="3">
    <location>
        <begin position="111"/>
        <end position="279"/>
    </location>
</feature>
<dbReference type="Pfam" id="PF00570">
    <property type="entry name" value="HRDC"/>
    <property type="match status" value="1"/>
</dbReference>
<dbReference type="GO" id="GO:0005730">
    <property type="term" value="C:nucleolus"/>
    <property type="evidence" value="ECO:0007669"/>
    <property type="project" value="TreeGrafter"/>
</dbReference>
<dbReference type="InterPro" id="IPR002121">
    <property type="entry name" value="HRDC_dom"/>
</dbReference>
<dbReference type="GO" id="GO:0071051">
    <property type="term" value="P:poly(A)-dependent snoRNA 3'-end processing"/>
    <property type="evidence" value="ECO:0007669"/>
    <property type="project" value="TreeGrafter"/>
</dbReference>
<name>A0AAN9QNE4_PHACN</name>
<sequence>MNNAHTMRVTFTVATVAVAAAMISIFFYARRRKKRDSSSSSCYLHSERKPQSAFKRVLSDNSYTPFKHLSNDENASNSHPFEAEITALLKTPKSEIEFGTEIVDMEMKDSYVWVHTETQLKELVDVLSEESFFAVDTEQHSLRSFLGFTALVQISTREKDYLVDAIALHDFMGILRPVFANPSICKVFHGADNDIVWLQRDFHIYVVNLFDTSKACEVLSKPQKSLAYLLETYCGVTTNKLLQREDWRQRPLSAEMVHYARTDAHFLLYIANCLINELKQLDNENSCSSDKFHFVLEASQRSNTICLQLFTKEIEAYPGESSALSLFSRQVSSHGCPSISNETQIIVRQLCAWRDLMARIHDESLKYVLSDQAIVALASQPSASHSEIPKTITQADINMEMGVNSFIISPSPVVCSHLSDIYHILANKLVNDDDIYSVILQKCIGQNGSCPLSIFNYALLINSNLRPNLAHKQLGPKHPKQFSRKASRDLFVQKFSCKSPVYHNCRIFANDGRLLCYCDEKKLKWYLSRDLAKLVGQDPPTIMLLFEPKGRPEDEDNDFYIQSKKNICVGCGEGNHYLRYRIIPSCYRIHFPEHLKSHRSHDIVLLCVDCHEVAHAAAEKYKRKIAVEFGIPLYLRRVVHPSQKTEKQIEERGVSPLQLRTAAMALLSHGPRMPLNRREELTEIIKRYYGGRDISDEDLERALQVGMTPHERRRFEKKRGFSFKHSTGNTVTLLEQNNHIGCSPRMSNVDDLKVDAHDGSYADEVDTELFMRKDDFRNSISASDITVNGPGSATLNKNAITVETADCNEGGDSAVNVDNSSLSRRETNGLSNLSCSPNDEKPIHTEHNSKLSLLGHGPHGKQVVEHLLRVYGEDGIRDFCQRWRQVFVDAVKPRFLPVGWDVKHSGRREFGEFSAYKPKRAASATGE</sequence>
<dbReference type="EMBL" id="JAYMYR010000009">
    <property type="protein sequence ID" value="KAK7342109.1"/>
    <property type="molecule type" value="Genomic_DNA"/>
</dbReference>
<keyword evidence="2" id="KW-1133">Transmembrane helix</keyword>
<dbReference type="SUPFAM" id="SSF47819">
    <property type="entry name" value="HRDC-like"/>
    <property type="match status" value="1"/>
</dbReference>
<dbReference type="GO" id="GO:0000175">
    <property type="term" value="F:3'-5'-RNA exonuclease activity"/>
    <property type="evidence" value="ECO:0007669"/>
    <property type="project" value="InterPro"/>
</dbReference>
<keyword evidence="2" id="KW-0812">Transmembrane</keyword>
<evidence type="ECO:0000256" key="1">
    <source>
        <dbReference type="SAM" id="MobiDB-lite"/>
    </source>
</evidence>
<protein>
    <recommendedName>
        <fullName evidence="3">3'-5' exonuclease domain-containing protein</fullName>
    </recommendedName>
</protein>
<dbReference type="CDD" id="cd06147">
    <property type="entry name" value="Rrp6p_like_exo"/>
    <property type="match status" value="1"/>
</dbReference>
<dbReference type="GO" id="GO:0000176">
    <property type="term" value="C:nuclear exosome (RNase complex)"/>
    <property type="evidence" value="ECO:0007669"/>
    <property type="project" value="TreeGrafter"/>
</dbReference>
<dbReference type="GO" id="GO:0071038">
    <property type="term" value="P:TRAMP-dependent tRNA surveillance pathway"/>
    <property type="evidence" value="ECO:0007669"/>
    <property type="project" value="TreeGrafter"/>
</dbReference>
<dbReference type="InterPro" id="IPR012337">
    <property type="entry name" value="RNaseH-like_sf"/>
</dbReference>
<dbReference type="GO" id="GO:0071044">
    <property type="term" value="P:histone mRNA catabolic process"/>
    <property type="evidence" value="ECO:0007669"/>
    <property type="project" value="TreeGrafter"/>
</dbReference>
<dbReference type="GO" id="GO:0071035">
    <property type="term" value="P:nuclear polyadenylation-dependent rRNA catabolic process"/>
    <property type="evidence" value="ECO:0007669"/>
    <property type="project" value="TreeGrafter"/>
</dbReference>
<dbReference type="InterPro" id="IPR010997">
    <property type="entry name" value="HRDC-like_sf"/>
</dbReference>
<evidence type="ECO:0000313" key="5">
    <source>
        <dbReference type="Proteomes" id="UP001374584"/>
    </source>
</evidence>
<dbReference type="InterPro" id="IPR049559">
    <property type="entry name" value="Rrp6p-like_exo"/>
</dbReference>
<dbReference type="GO" id="GO:0071036">
    <property type="term" value="P:nuclear polyadenylation-dependent snoRNA catabolic process"/>
    <property type="evidence" value="ECO:0007669"/>
    <property type="project" value="TreeGrafter"/>
</dbReference>
<dbReference type="Proteomes" id="UP001374584">
    <property type="component" value="Unassembled WGS sequence"/>
</dbReference>
<feature type="transmembrane region" description="Helical" evidence="2">
    <location>
        <begin position="6"/>
        <end position="29"/>
    </location>
</feature>
<dbReference type="FunFam" id="3.30.420.10:FF:000079">
    <property type="entry name" value="Polynucleotidyl transferase ribonuclease H fold protein with HRDC domain"/>
    <property type="match status" value="1"/>
</dbReference>
<dbReference type="GO" id="GO:0000467">
    <property type="term" value="P:exonucleolytic trimming to generate mature 3'-end of 5.8S rRNA from tricistronic rRNA transcript (SSU-rRNA, 5.8S rRNA, LSU-rRNA)"/>
    <property type="evidence" value="ECO:0007669"/>
    <property type="project" value="InterPro"/>
</dbReference>
<dbReference type="SMART" id="SM00474">
    <property type="entry name" value="35EXOc"/>
    <property type="match status" value="1"/>
</dbReference>
<comment type="caution">
    <text evidence="4">The sequence shown here is derived from an EMBL/GenBank/DDBJ whole genome shotgun (WGS) entry which is preliminary data.</text>
</comment>
<evidence type="ECO:0000259" key="3">
    <source>
        <dbReference type="SMART" id="SM00474"/>
    </source>
</evidence>
<dbReference type="GO" id="GO:0071039">
    <property type="term" value="P:nuclear polyadenylation-dependent CUT catabolic process"/>
    <property type="evidence" value="ECO:0007669"/>
    <property type="project" value="TreeGrafter"/>
</dbReference>
<dbReference type="Pfam" id="PF01612">
    <property type="entry name" value="DNA_pol_A_exo1"/>
    <property type="match status" value="1"/>
</dbReference>
<dbReference type="InterPro" id="IPR036397">
    <property type="entry name" value="RNaseH_sf"/>
</dbReference>
<proteinExistence type="predicted"/>
<organism evidence="4 5">
    <name type="scientific">Phaseolus coccineus</name>
    <name type="common">Scarlet runner bean</name>
    <name type="synonym">Phaseolus multiflorus</name>
    <dbReference type="NCBI Taxonomy" id="3886"/>
    <lineage>
        <taxon>Eukaryota</taxon>
        <taxon>Viridiplantae</taxon>
        <taxon>Streptophyta</taxon>
        <taxon>Embryophyta</taxon>
        <taxon>Tracheophyta</taxon>
        <taxon>Spermatophyta</taxon>
        <taxon>Magnoliopsida</taxon>
        <taxon>eudicotyledons</taxon>
        <taxon>Gunneridae</taxon>
        <taxon>Pentapetalae</taxon>
        <taxon>rosids</taxon>
        <taxon>fabids</taxon>
        <taxon>Fabales</taxon>
        <taxon>Fabaceae</taxon>
        <taxon>Papilionoideae</taxon>
        <taxon>50 kb inversion clade</taxon>
        <taxon>NPAAA clade</taxon>
        <taxon>indigoferoid/millettioid clade</taxon>
        <taxon>Phaseoleae</taxon>
        <taxon>Phaseolus</taxon>
    </lineage>
</organism>
<dbReference type="GO" id="GO:0003727">
    <property type="term" value="F:single-stranded RNA binding"/>
    <property type="evidence" value="ECO:0007669"/>
    <property type="project" value="TreeGrafter"/>
</dbReference>
<dbReference type="Gene3D" id="1.10.150.80">
    <property type="entry name" value="HRDC domain"/>
    <property type="match status" value="1"/>
</dbReference>
<evidence type="ECO:0000313" key="4">
    <source>
        <dbReference type="EMBL" id="KAK7342109.1"/>
    </source>
</evidence>
<feature type="compositionally biased region" description="Polar residues" evidence="1">
    <location>
        <begin position="816"/>
        <end position="837"/>
    </location>
</feature>
<dbReference type="GO" id="GO:0000166">
    <property type="term" value="F:nucleotide binding"/>
    <property type="evidence" value="ECO:0007669"/>
    <property type="project" value="InterPro"/>
</dbReference>
<dbReference type="GO" id="GO:0071037">
    <property type="term" value="P:nuclear polyadenylation-dependent snRNA catabolic process"/>
    <property type="evidence" value="ECO:0007669"/>
    <property type="project" value="TreeGrafter"/>
</dbReference>
<feature type="region of interest" description="Disordered" evidence="1">
    <location>
        <begin position="811"/>
        <end position="840"/>
    </location>
</feature>